<dbReference type="KEGG" id="dpl:KGM_208070"/>
<dbReference type="InterPro" id="IPR036734">
    <property type="entry name" value="Neur_chan_lig-bd_sf"/>
</dbReference>
<dbReference type="Pfam" id="PF02931">
    <property type="entry name" value="Neur_chan_LBD"/>
    <property type="match status" value="1"/>
</dbReference>
<evidence type="ECO:0000259" key="2">
    <source>
        <dbReference type="Pfam" id="PF02931"/>
    </source>
</evidence>
<reference evidence="3 4" key="1">
    <citation type="journal article" date="2011" name="Cell">
        <title>The monarch butterfly genome yields insights into long-distance migration.</title>
        <authorList>
            <person name="Zhan S."/>
            <person name="Merlin C."/>
            <person name="Boore J.L."/>
            <person name="Reppert S.M."/>
        </authorList>
    </citation>
    <scope>NUCLEOTIDE SEQUENCE [LARGE SCALE GENOMIC DNA]</scope>
    <source>
        <strain evidence="3">F-2</strain>
    </source>
</reference>
<dbReference type="FunFam" id="2.70.170.10:FF:000028">
    <property type="entry name" value="AcetylCholine Receptor"/>
    <property type="match status" value="1"/>
</dbReference>
<feature type="signal peptide" evidence="1">
    <location>
        <begin position="1"/>
        <end position="21"/>
    </location>
</feature>
<dbReference type="GO" id="GO:0016020">
    <property type="term" value="C:membrane"/>
    <property type="evidence" value="ECO:0007669"/>
    <property type="project" value="InterPro"/>
</dbReference>
<comment type="caution">
    <text evidence="3">The sequence shown here is derived from an EMBL/GenBank/DDBJ whole genome shotgun (WGS) entry which is preliminary data.</text>
</comment>
<dbReference type="Gene3D" id="2.70.170.10">
    <property type="entry name" value="Neurotransmitter-gated ion-channel ligand-binding domain"/>
    <property type="match status" value="1"/>
</dbReference>
<dbReference type="CDD" id="cd18989">
    <property type="entry name" value="LGIC_ECD_cation"/>
    <property type="match status" value="1"/>
</dbReference>
<keyword evidence="1" id="KW-0732">Signal</keyword>
<dbReference type="InterPro" id="IPR006202">
    <property type="entry name" value="Neur_chan_lig-bd"/>
</dbReference>
<dbReference type="InParanoid" id="A0A212FAN2"/>
<organism evidence="3 4">
    <name type="scientific">Danaus plexippus plexippus</name>
    <dbReference type="NCBI Taxonomy" id="278856"/>
    <lineage>
        <taxon>Eukaryota</taxon>
        <taxon>Metazoa</taxon>
        <taxon>Ecdysozoa</taxon>
        <taxon>Arthropoda</taxon>
        <taxon>Hexapoda</taxon>
        <taxon>Insecta</taxon>
        <taxon>Pterygota</taxon>
        <taxon>Neoptera</taxon>
        <taxon>Endopterygota</taxon>
        <taxon>Lepidoptera</taxon>
        <taxon>Glossata</taxon>
        <taxon>Ditrysia</taxon>
        <taxon>Papilionoidea</taxon>
        <taxon>Nymphalidae</taxon>
        <taxon>Danainae</taxon>
        <taxon>Danaini</taxon>
        <taxon>Danaina</taxon>
        <taxon>Danaus</taxon>
        <taxon>Danaus</taxon>
    </lineage>
</organism>
<dbReference type="STRING" id="278856.A0A212FAN2"/>
<dbReference type="SUPFAM" id="SSF63712">
    <property type="entry name" value="Nicotinic receptor ligand binding domain-like"/>
    <property type="match status" value="1"/>
</dbReference>
<dbReference type="Proteomes" id="UP000007151">
    <property type="component" value="Unassembled WGS sequence"/>
</dbReference>
<accession>A0A212FAN2</accession>
<evidence type="ECO:0000313" key="4">
    <source>
        <dbReference type="Proteomes" id="UP000007151"/>
    </source>
</evidence>
<evidence type="ECO:0000313" key="3">
    <source>
        <dbReference type="EMBL" id="OWR50779.1"/>
    </source>
</evidence>
<sequence>MCNGALFVFLLTLFLPKFLLAECPEHKIEMNDEERLFNALKCKFKDEYRPVKDYTIPVRVKLRFDLKYIHFDTTKDTISVHSWVVYNWKDEFLSWNASDYSGIKEMQVKSYDIWSPRMMLMNPDATYYNYDKIYTICVLAYDGIVTCVPRTVYKATCQSQLTNWPYDEQSCTIYLGSWMNKEEQVNLTFYENDPIILDDFQTAPGWKLLKVVHYRVPELIFNLRSIDIPECEEGTHG</sequence>
<dbReference type="EMBL" id="AGBW02009451">
    <property type="protein sequence ID" value="OWR50779.1"/>
    <property type="molecule type" value="Genomic_DNA"/>
</dbReference>
<dbReference type="GO" id="GO:0005230">
    <property type="term" value="F:extracellular ligand-gated monoatomic ion channel activity"/>
    <property type="evidence" value="ECO:0007669"/>
    <property type="project" value="InterPro"/>
</dbReference>
<gene>
    <name evidence="3" type="ORF">KGM_208070</name>
</gene>
<name>A0A212FAN2_DANPL</name>
<dbReference type="AlphaFoldDB" id="A0A212FAN2"/>
<feature type="chain" id="PRO_5012645767" evidence="1">
    <location>
        <begin position="22"/>
        <end position="237"/>
    </location>
</feature>
<evidence type="ECO:0000256" key="1">
    <source>
        <dbReference type="SAM" id="SignalP"/>
    </source>
</evidence>
<dbReference type="GO" id="GO:0004888">
    <property type="term" value="F:transmembrane signaling receptor activity"/>
    <property type="evidence" value="ECO:0007669"/>
    <property type="project" value="InterPro"/>
</dbReference>
<keyword evidence="4" id="KW-1185">Reference proteome</keyword>
<proteinExistence type="predicted"/>
<dbReference type="PANTHER" id="PTHR18945">
    <property type="entry name" value="NEUROTRANSMITTER GATED ION CHANNEL"/>
    <property type="match status" value="1"/>
</dbReference>
<dbReference type="eggNOG" id="KOG3645">
    <property type="taxonomic scope" value="Eukaryota"/>
</dbReference>
<feature type="domain" description="Neurotransmitter-gated ion-channel ligand-binding" evidence="2">
    <location>
        <begin position="33"/>
        <end position="212"/>
    </location>
</feature>
<protein>
    <submittedName>
        <fullName evidence="3">Nicotinic acetylcholine receptor subunit alpha 9</fullName>
    </submittedName>
</protein>
<dbReference type="InterPro" id="IPR006201">
    <property type="entry name" value="Neur_channel"/>
</dbReference>
<keyword evidence="3" id="KW-0675">Receptor</keyword>